<dbReference type="InterPro" id="IPR011608">
    <property type="entry name" value="PRD"/>
</dbReference>
<dbReference type="PANTHER" id="PTHR30185:SF13">
    <property type="entry name" value="LICABCH OPERON REGULATOR-RELATED"/>
    <property type="match status" value="1"/>
</dbReference>
<evidence type="ECO:0000256" key="1">
    <source>
        <dbReference type="ARBA" id="ARBA00023015"/>
    </source>
</evidence>
<evidence type="ECO:0000259" key="4">
    <source>
        <dbReference type="Pfam" id="PF05043"/>
    </source>
</evidence>
<evidence type="ECO:0000313" key="5">
    <source>
        <dbReference type="EMBL" id="TGD30143.1"/>
    </source>
</evidence>
<evidence type="ECO:0000256" key="2">
    <source>
        <dbReference type="ARBA" id="ARBA00023163"/>
    </source>
</evidence>
<dbReference type="InterPro" id="IPR050661">
    <property type="entry name" value="BglG_antiterminators"/>
</dbReference>
<keyword evidence="1" id="KW-0805">Transcription regulation</keyword>
<dbReference type="AlphaFoldDB" id="A0A4Z0K5R7"/>
<proteinExistence type="predicted"/>
<keyword evidence="6" id="KW-1185">Reference proteome</keyword>
<evidence type="ECO:0000259" key="3">
    <source>
        <dbReference type="Pfam" id="PF00874"/>
    </source>
</evidence>
<organism evidence="5 6">
    <name type="scientific">Salmonella enterica subsp. enterica serovar Poona</name>
    <dbReference type="NCBI Taxonomy" id="436295"/>
    <lineage>
        <taxon>Bacteria</taxon>
        <taxon>Pseudomonadati</taxon>
        <taxon>Pseudomonadota</taxon>
        <taxon>Gammaproteobacteria</taxon>
        <taxon>Enterobacterales</taxon>
        <taxon>Enterobacteriaceae</taxon>
        <taxon>Salmonella</taxon>
    </lineage>
</organism>
<feature type="domain" description="PRD" evidence="3">
    <location>
        <begin position="94"/>
        <end position="155"/>
    </location>
</feature>
<feature type="domain" description="Mga helix-turn-helix" evidence="4">
    <location>
        <begin position="7"/>
        <end position="65"/>
    </location>
</feature>
<dbReference type="Proteomes" id="UP000298196">
    <property type="component" value="Unassembled WGS sequence"/>
</dbReference>
<feature type="non-terminal residue" evidence="5">
    <location>
        <position position="156"/>
    </location>
</feature>
<dbReference type="InterPro" id="IPR007737">
    <property type="entry name" value="Mga_HTH"/>
</dbReference>
<protein>
    <submittedName>
        <fullName evidence="5">Transcription antiterminator BglG</fullName>
    </submittedName>
</protein>
<reference evidence="5 6" key="1">
    <citation type="submission" date="2018-03" db="EMBL/GenBank/DDBJ databases">
        <title>Non-Typhoidal Salmonella genome sequencing and assembly.</title>
        <authorList>
            <person name="Matchawe C."/>
        </authorList>
    </citation>
    <scope>NUCLEOTIDE SEQUENCE [LARGE SCALE GENOMIC DNA]</scope>
    <source>
        <strain evidence="5 6">22sa</strain>
    </source>
</reference>
<sequence>PTSAPSLTLAELAEDWSVSRATLQNDMADVREHLLRYHLTLETRPRHGMKLFGGEMAIRACLTDLLWTLAQQEPSHPLIVSTTLNTEVSQRLQSLLPDIFSHCQIRLTDESVLFLRLYCAVAVRRIREGYPLSECEAEEVDEKVRHAAHEIGELLQ</sequence>
<feature type="non-terminal residue" evidence="5">
    <location>
        <position position="1"/>
    </location>
</feature>
<gene>
    <name evidence="5" type="ORF">C9F07_36110</name>
</gene>
<dbReference type="Pfam" id="PF05043">
    <property type="entry name" value="Mga"/>
    <property type="match status" value="1"/>
</dbReference>
<dbReference type="GO" id="GO:0006355">
    <property type="term" value="P:regulation of DNA-templated transcription"/>
    <property type="evidence" value="ECO:0007669"/>
    <property type="project" value="InterPro"/>
</dbReference>
<dbReference type="EMBL" id="PYKI01003577">
    <property type="protein sequence ID" value="TGD30143.1"/>
    <property type="molecule type" value="Genomic_DNA"/>
</dbReference>
<keyword evidence="2" id="KW-0804">Transcription</keyword>
<name>A0A4Z0K5R7_SALET</name>
<dbReference type="PANTHER" id="PTHR30185">
    <property type="entry name" value="CRYPTIC BETA-GLUCOSIDE BGL OPERON ANTITERMINATOR"/>
    <property type="match status" value="1"/>
</dbReference>
<evidence type="ECO:0000313" key="6">
    <source>
        <dbReference type="Proteomes" id="UP000298196"/>
    </source>
</evidence>
<dbReference type="Pfam" id="PF00874">
    <property type="entry name" value="PRD"/>
    <property type="match status" value="1"/>
</dbReference>
<comment type="caution">
    <text evidence="5">The sequence shown here is derived from an EMBL/GenBank/DDBJ whole genome shotgun (WGS) entry which is preliminary data.</text>
</comment>
<accession>A0A4Z0K5R7</accession>